<gene>
    <name evidence="3" type="ORF">MCOR_24436</name>
</gene>
<dbReference type="OrthoDB" id="6145907at2759"/>
<evidence type="ECO:0000256" key="1">
    <source>
        <dbReference type="SAM" id="MobiDB-lite"/>
    </source>
</evidence>
<protein>
    <recommendedName>
        <fullName evidence="2">Tyrosine-protein kinase ephrin type A/B receptor-like domain-containing protein</fullName>
    </recommendedName>
</protein>
<accession>A0A6J8C292</accession>
<organism evidence="3 4">
    <name type="scientific">Mytilus coruscus</name>
    <name type="common">Sea mussel</name>
    <dbReference type="NCBI Taxonomy" id="42192"/>
    <lineage>
        <taxon>Eukaryota</taxon>
        <taxon>Metazoa</taxon>
        <taxon>Spiralia</taxon>
        <taxon>Lophotrochozoa</taxon>
        <taxon>Mollusca</taxon>
        <taxon>Bivalvia</taxon>
        <taxon>Autobranchia</taxon>
        <taxon>Pteriomorphia</taxon>
        <taxon>Mytilida</taxon>
        <taxon>Mytiloidea</taxon>
        <taxon>Mytilidae</taxon>
        <taxon>Mytilinae</taxon>
        <taxon>Mytilus</taxon>
    </lineage>
</organism>
<dbReference type="Gene3D" id="2.10.50.10">
    <property type="entry name" value="Tumor Necrosis Factor Receptor, subunit A, domain 2"/>
    <property type="match status" value="1"/>
</dbReference>
<dbReference type="Pfam" id="PF07699">
    <property type="entry name" value="Ephrin_rec_like"/>
    <property type="match status" value="1"/>
</dbReference>
<feature type="region of interest" description="Disordered" evidence="1">
    <location>
        <begin position="315"/>
        <end position="345"/>
    </location>
</feature>
<proteinExistence type="predicted"/>
<feature type="domain" description="Tyrosine-protein kinase ephrin type A/B receptor-like" evidence="2">
    <location>
        <begin position="247"/>
        <end position="283"/>
    </location>
</feature>
<dbReference type="EMBL" id="CACVKT020004325">
    <property type="protein sequence ID" value="CAC5389244.1"/>
    <property type="molecule type" value="Genomic_DNA"/>
</dbReference>
<dbReference type="InterPro" id="IPR011641">
    <property type="entry name" value="Tyr-kin_ephrin_A/B_rcpt-like"/>
</dbReference>
<keyword evidence="4" id="KW-1185">Reference proteome</keyword>
<name>A0A6J8C292_MYTCO</name>
<reference evidence="3 4" key="1">
    <citation type="submission" date="2020-06" db="EMBL/GenBank/DDBJ databases">
        <authorList>
            <person name="Li R."/>
            <person name="Bekaert M."/>
        </authorList>
    </citation>
    <scope>NUCLEOTIDE SEQUENCE [LARGE SCALE GENOMIC DNA]</scope>
    <source>
        <strain evidence="4">wild</strain>
    </source>
</reference>
<sequence length="345" mass="39018">MEVSYKYQLFCAAYIADCHVIRWEVVVDNKTKEDAYNQSEKETVIQKMNSNFLESENYTKEISNNDINLGFVLQSQQRLNSGIFFQFWYPSYFLKVLQMIEKHVQHLIGVAVFLCCVLQCNTVGTRDRLYSNGTSTKCMGIKCPKNHIFKPCTEGDGIRDSCIPCPSDRPVSIELFNSSQFSYPPVFSVCKNPTEECTCTSDEAEVINQAECYESLKPICRCKTEAGYFGTDPNLCKRTKVKNCPPGYYLSLENGVCLPCGHNMYKDTIGFEECIPQPECKSTEVVLFNGNSAKRRTCRSAINIVTTPELPYQNMTTQGLTKDGQHVSSVPQPTGYNETTTTKQQ</sequence>
<dbReference type="Proteomes" id="UP000507470">
    <property type="component" value="Unassembled WGS sequence"/>
</dbReference>
<dbReference type="AlphaFoldDB" id="A0A6J8C292"/>
<evidence type="ECO:0000313" key="4">
    <source>
        <dbReference type="Proteomes" id="UP000507470"/>
    </source>
</evidence>
<evidence type="ECO:0000259" key="2">
    <source>
        <dbReference type="Pfam" id="PF07699"/>
    </source>
</evidence>
<evidence type="ECO:0000313" key="3">
    <source>
        <dbReference type="EMBL" id="CAC5389244.1"/>
    </source>
</evidence>